<feature type="transmembrane region" description="Helical" evidence="6">
    <location>
        <begin position="44"/>
        <end position="66"/>
    </location>
</feature>
<evidence type="ECO:0008006" key="9">
    <source>
        <dbReference type="Google" id="ProtNLM"/>
    </source>
</evidence>
<keyword evidence="2" id="KW-1003">Cell membrane</keyword>
<feature type="transmembrane region" description="Helical" evidence="6">
    <location>
        <begin position="87"/>
        <end position="109"/>
    </location>
</feature>
<evidence type="ECO:0000256" key="4">
    <source>
        <dbReference type="ARBA" id="ARBA00022989"/>
    </source>
</evidence>
<dbReference type="PANTHER" id="PTHR30250:SF26">
    <property type="entry name" value="PSMA PROTEIN"/>
    <property type="match status" value="1"/>
</dbReference>
<feature type="transmembrane region" description="Helical" evidence="6">
    <location>
        <begin position="160"/>
        <end position="184"/>
    </location>
</feature>
<comment type="subcellular location">
    <subcellularLocation>
        <location evidence="1">Cell membrane</location>
        <topology evidence="1">Multi-pass membrane protein</topology>
    </subcellularLocation>
</comment>
<gene>
    <name evidence="7" type="ORF">Bun01g_29120</name>
</gene>
<dbReference type="GO" id="GO:0005886">
    <property type="term" value="C:plasma membrane"/>
    <property type="evidence" value="ECO:0007669"/>
    <property type="project" value="UniProtKB-SubCell"/>
</dbReference>
<evidence type="ECO:0000256" key="5">
    <source>
        <dbReference type="ARBA" id="ARBA00023136"/>
    </source>
</evidence>
<feature type="transmembrane region" description="Helical" evidence="6">
    <location>
        <begin position="129"/>
        <end position="148"/>
    </location>
</feature>
<evidence type="ECO:0000313" key="8">
    <source>
        <dbReference type="Proteomes" id="UP000320533"/>
    </source>
</evidence>
<feature type="transmembrane region" description="Helical" evidence="6">
    <location>
        <begin position="467"/>
        <end position="489"/>
    </location>
</feature>
<name>A0A4Y1VJJ4_BACUN</name>
<keyword evidence="3 6" id="KW-0812">Transmembrane</keyword>
<keyword evidence="4 6" id="KW-1133">Transmembrane helix</keyword>
<evidence type="ECO:0000256" key="6">
    <source>
        <dbReference type="SAM" id="Phobius"/>
    </source>
</evidence>
<dbReference type="InterPro" id="IPR050833">
    <property type="entry name" value="Poly_Biosynth_Transport"/>
</dbReference>
<feature type="transmembrane region" description="Helical" evidence="6">
    <location>
        <begin position="15"/>
        <end position="38"/>
    </location>
</feature>
<feature type="transmembrane region" description="Helical" evidence="6">
    <location>
        <begin position="319"/>
        <end position="337"/>
    </location>
</feature>
<evidence type="ECO:0000256" key="3">
    <source>
        <dbReference type="ARBA" id="ARBA00022692"/>
    </source>
</evidence>
<organism evidence="7 8">
    <name type="scientific">Bacteroides uniformis</name>
    <dbReference type="NCBI Taxonomy" id="820"/>
    <lineage>
        <taxon>Bacteria</taxon>
        <taxon>Pseudomonadati</taxon>
        <taxon>Bacteroidota</taxon>
        <taxon>Bacteroidia</taxon>
        <taxon>Bacteroidales</taxon>
        <taxon>Bacteroidaceae</taxon>
        <taxon>Bacteroides</taxon>
    </lineage>
</organism>
<accession>A0A4Y1VJJ4</accession>
<keyword evidence="5 6" id="KW-0472">Membrane</keyword>
<dbReference type="Proteomes" id="UP000320533">
    <property type="component" value="Chromosome"/>
</dbReference>
<feature type="transmembrane region" description="Helical" evidence="6">
    <location>
        <begin position="349"/>
        <end position="374"/>
    </location>
</feature>
<proteinExistence type="predicted"/>
<protein>
    <recommendedName>
        <fullName evidence="9">Polysaccharide biosynthesis protein</fullName>
    </recommendedName>
</protein>
<feature type="transmembrane region" description="Helical" evidence="6">
    <location>
        <begin position="406"/>
        <end position="427"/>
    </location>
</feature>
<evidence type="ECO:0000256" key="2">
    <source>
        <dbReference type="ARBA" id="ARBA00022475"/>
    </source>
</evidence>
<dbReference type="RefSeq" id="WP_133303578.1">
    <property type="nucleotide sequence ID" value="NZ_AP019724.1"/>
</dbReference>
<feature type="transmembrane region" description="Helical" evidence="6">
    <location>
        <begin position="381"/>
        <end position="400"/>
    </location>
</feature>
<feature type="transmembrane region" description="Helical" evidence="6">
    <location>
        <begin position="439"/>
        <end position="461"/>
    </location>
</feature>
<dbReference type="AlphaFoldDB" id="A0A4Y1VJJ4"/>
<sequence>MEDRSSNRRIILNSVYIYIGVIFTTLFHFVTIPLLLNYLGEGDYGLYTLIAGVISMLAFVRSSMIVTVQRFLNVSYGQGDMAKVNTIFTVSLSLYVCVGVVTVLLIELLGPFISYSYLNIEPDRIDSAILLFQVLVFSTFFSTVSIPYDALFNVHEEMWLFSLCSVLDCFLRFLLAICVGFMPIDIRLDALAYGMAIIAFFVFFQKFLICQRRYRNITLTKLYKNDFLIVKDIFSFIGWNLYSTLARIFCNQGYAVVLNLFSGTIINSAYGIANQVNGALNQFTSSVEKAFNPQIMKSEGMQDRNRVVSLSMLSTKYCSLIYGFFSIPLMVTLPYVLEVWLSNVPEHTITFTMSMIISSMISMNCVGLTSIFYAIGEIKQYLLRLGTILVFWVFVAYGVMKLGYSADVAVALLVVLELVLLGLRLYYANKIGNMDVKEYLKKVLYPCVLPEALTFMVIYMIPCNSFLHLMVICSLSVIAYSFATYLGSFSEKEKAFVKKVLSNIKFKKTTI</sequence>
<evidence type="ECO:0000313" key="7">
    <source>
        <dbReference type="EMBL" id="BBK88542.1"/>
    </source>
</evidence>
<evidence type="ECO:0000256" key="1">
    <source>
        <dbReference type="ARBA" id="ARBA00004651"/>
    </source>
</evidence>
<dbReference type="KEGG" id="bun:Bun01g_29120"/>
<dbReference type="PANTHER" id="PTHR30250">
    <property type="entry name" value="PST FAMILY PREDICTED COLANIC ACID TRANSPORTER"/>
    <property type="match status" value="1"/>
</dbReference>
<reference evidence="7 8" key="1">
    <citation type="submission" date="2019-06" db="EMBL/GenBank/DDBJ databases">
        <title>Complete genome sequence of Bacteroides uniformis NBRC 113350.</title>
        <authorList>
            <person name="Miura T."/>
            <person name="Furukawa M."/>
            <person name="Shimamura M."/>
            <person name="Ohyama Y."/>
            <person name="Yamazoe A."/>
            <person name="Kawasaki H."/>
        </authorList>
    </citation>
    <scope>NUCLEOTIDE SEQUENCE [LARGE SCALE GENOMIC DNA]</scope>
    <source>
        <strain evidence="7 8">NBRC 113350</strain>
    </source>
</reference>
<dbReference type="EMBL" id="AP019724">
    <property type="protein sequence ID" value="BBK88542.1"/>
    <property type="molecule type" value="Genomic_DNA"/>
</dbReference>
<feature type="transmembrane region" description="Helical" evidence="6">
    <location>
        <begin position="190"/>
        <end position="209"/>
    </location>
</feature>